<keyword evidence="1" id="KW-0812">Transmembrane</keyword>
<feature type="transmembrane region" description="Helical" evidence="1">
    <location>
        <begin position="92"/>
        <end position="115"/>
    </location>
</feature>
<feature type="transmembrane region" description="Helical" evidence="1">
    <location>
        <begin position="252"/>
        <end position="273"/>
    </location>
</feature>
<protein>
    <submittedName>
        <fullName evidence="2">Uncharacterized protein</fullName>
    </submittedName>
</protein>
<accession>W4LRL8</accession>
<name>W4LRL8_ENTF1</name>
<evidence type="ECO:0000313" key="3">
    <source>
        <dbReference type="Proteomes" id="UP000019141"/>
    </source>
</evidence>
<comment type="caution">
    <text evidence="2">The sequence shown here is derived from an EMBL/GenBank/DDBJ whole genome shotgun (WGS) entry which is preliminary data.</text>
</comment>
<gene>
    <name evidence="2" type="ORF">ETSY1_10460</name>
</gene>
<sequence>MAHSIVQFINGLLVHLFDILFWPFRHTEPIWSLIIISGLSGVLMLWIFGRVSQQHAIRNIRERIRGNILGVRLYQHDVRVVLKLQGTIMRDIFTYLTYAFLPTLVLMIPVIFILAQLNLRFALSPLSPGSSAVVKVTLQDRANIATPIHLEVPDGLVVETPGVHIRSQGEVAWRIRAVKPGQHVLNVNVDGHVTAKKVWVGEGWGAVTALRTRSLITALLYPGEPLLSPTDGVASIEVQYPALTLTCFGWPMHWLVMFLVLSLLTGFACKRLLGVEV</sequence>
<keyword evidence="1" id="KW-0472">Membrane</keyword>
<keyword evidence="1" id="KW-1133">Transmembrane helix</keyword>
<keyword evidence="3" id="KW-1185">Reference proteome</keyword>
<evidence type="ECO:0000313" key="2">
    <source>
        <dbReference type="EMBL" id="ETX00633.1"/>
    </source>
</evidence>
<dbReference type="AlphaFoldDB" id="W4LRL8"/>
<feature type="transmembrane region" description="Helical" evidence="1">
    <location>
        <begin position="5"/>
        <end position="24"/>
    </location>
</feature>
<dbReference type="HOGENOM" id="CLU_087524_0_0_7"/>
<organism evidence="2 3">
    <name type="scientific">Entotheonella factor</name>
    <dbReference type="NCBI Taxonomy" id="1429438"/>
    <lineage>
        <taxon>Bacteria</taxon>
        <taxon>Pseudomonadati</taxon>
        <taxon>Nitrospinota/Tectimicrobiota group</taxon>
        <taxon>Candidatus Tectimicrobiota</taxon>
        <taxon>Candidatus Entotheonellia</taxon>
        <taxon>Candidatus Entotheonellales</taxon>
        <taxon>Candidatus Entotheonellaceae</taxon>
        <taxon>Candidatus Entotheonella</taxon>
    </lineage>
</organism>
<dbReference type="Proteomes" id="UP000019141">
    <property type="component" value="Unassembled WGS sequence"/>
</dbReference>
<reference evidence="2 3" key="1">
    <citation type="journal article" date="2014" name="Nature">
        <title>An environmental bacterial taxon with a large and distinct metabolic repertoire.</title>
        <authorList>
            <person name="Wilson M.C."/>
            <person name="Mori T."/>
            <person name="Ruckert C."/>
            <person name="Uria A.R."/>
            <person name="Helf M.J."/>
            <person name="Takada K."/>
            <person name="Gernert C."/>
            <person name="Steffens U.A."/>
            <person name="Heycke N."/>
            <person name="Schmitt S."/>
            <person name="Rinke C."/>
            <person name="Helfrich E.J."/>
            <person name="Brachmann A.O."/>
            <person name="Gurgui C."/>
            <person name="Wakimoto T."/>
            <person name="Kracht M."/>
            <person name="Crusemann M."/>
            <person name="Hentschel U."/>
            <person name="Abe I."/>
            <person name="Matsunaga S."/>
            <person name="Kalinowski J."/>
            <person name="Takeyama H."/>
            <person name="Piel J."/>
        </authorList>
    </citation>
    <scope>NUCLEOTIDE SEQUENCE [LARGE SCALE GENOMIC DNA]</scope>
    <source>
        <strain evidence="3">TSY1</strain>
    </source>
</reference>
<dbReference type="PATRIC" id="fig|1429438.4.peg.2133"/>
<dbReference type="EMBL" id="AZHW01000319">
    <property type="protein sequence ID" value="ETX00633.1"/>
    <property type="molecule type" value="Genomic_DNA"/>
</dbReference>
<feature type="transmembrane region" description="Helical" evidence="1">
    <location>
        <begin position="30"/>
        <end position="48"/>
    </location>
</feature>
<proteinExistence type="predicted"/>
<evidence type="ECO:0000256" key="1">
    <source>
        <dbReference type="SAM" id="Phobius"/>
    </source>
</evidence>